<gene>
    <name evidence="3" type="ORF">OCV65_07210</name>
</gene>
<accession>A0ABT2S6B3</accession>
<reference evidence="3 4" key="1">
    <citation type="journal article" date="2021" name="ISME Commun">
        <title>Automated analysis of genomic sequences facilitates high-throughput and comprehensive description of bacteria.</title>
        <authorList>
            <person name="Hitch T.C.A."/>
        </authorList>
    </citation>
    <scope>NUCLEOTIDE SEQUENCE [LARGE SCALE GENOMIC DNA]</scope>
    <source>
        <strain evidence="3 4">Sanger_02</strain>
    </source>
</reference>
<feature type="domain" description="DUF5717" evidence="1">
    <location>
        <begin position="798"/>
        <end position="1097"/>
    </location>
</feature>
<evidence type="ECO:0000313" key="4">
    <source>
        <dbReference type="Proteomes" id="UP001207605"/>
    </source>
</evidence>
<dbReference type="Proteomes" id="UP001207605">
    <property type="component" value="Unassembled WGS sequence"/>
</dbReference>
<comment type="caution">
    <text evidence="3">The sequence shown here is derived from an EMBL/GenBank/DDBJ whole genome shotgun (WGS) entry which is preliminary data.</text>
</comment>
<dbReference type="InterPro" id="IPR043774">
    <property type="entry name" value="DUF5717_C"/>
</dbReference>
<evidence type="ECO:0000259" key="1">
    <source>
        <dbReference type="Pfam" id="PF18983"/>
    </source>
</evidence>
<dbReference type="Pfam" id="PF18983">
    <property type="entry name" value="DUF5717"/>
    <property type="match status" value="1"/>
</dbReference>
<dbReference type="EMBL" id="JAOQJV010000007">
    <property type="protein sequence ID" value="MCU6700018.1"/>
    <property type="molecule type" value="Genomic_DNA"/>
</dbReference>
<keyword evidence="4" id="KW-1185">Reference proteome</keyword>
<dbReference type="Pfam" id="PF18984">
    <property type="entry name" value="DUF5717_N"/>
    <property type="match status" value="1"/>
</dbReference>
<feature type="domain" description="DUF5717" evidence="2">
    <location>
        <begin position="5"/>
        <end position="755"/>
    </location>
</feature>
<dbReference type="RefSeq" id="WP_262581536.1">
    <property type="nucleotide sequence ID" value="NZ_JAOQJV010000007.1"/>
</dbReference>
<organism evidence="3 4">
    <name type="scientific">Dorea ammoniilytica</name>
    <dbReference type="NCBI Taxonomy" id="2981788"/>
    <lineage>
        <taxon>Bacteria</taxon>
        <taxon>Bacillati</taxon>
        <taxon>Bacillota</taxon>
        <taxon>Clostridia</taxon>
        <taxon>Lachnospirales</taxon>
        <taxon>Lachnospiraceae</taxon>
        <taxon>Dorea</taxon>
    </lineage>
</organism>
<sequence length="1104" mass="130201">MDGLKNKIKKFSKGDFQLAQPQVVFPDTSLILTIGEGEVYKGYFMIKNRGEGSIRGLVYSSSFRMRCLEQGFEGNPVRVEFEYDGRGLLPGHVEQGTFTVVCTGGEYTIPFTALIEKPYVMTNYGKVQNTDDFRRLAVKDYTEALKLFRSREFYEVLKYEDKRIFYLYDNMRKWSLDEAAMEEFLVGIKQKECIFLTLPGEGMLFQDVKEITKQTLTVIKNTWGYMPVQIQTEGEFLSVSRNRFTTDDFVGNVYQVDFLVKPDGLHAGRNFGKIHLITPYEILSYDVEVMQNGSYDENHREIEFLMAQVVKEHVSCVAGRMTLDKWTESAVDKVKKMRQIDPLDEYLQLFQAHVYIHGNQIEDAKWILENYNYNRFAIGKNPKVNAYYLYLTALVRGHGSHMDRVIDEVGKIYLRQQDSTMLLLMLLDIDPQYRDKGRRLAALEQHYQNYRTNGVLFLLEAFQCYEEKSLLLKKLGQFEMMVLNFASKYRLISREMAMYVANLASQQKNYSEFLFHILERLYKLYAEPMILNAICTLLIKGNKLDNRYFVWYQRAVNEGFKIAQLYEYYMSTIEEDDVREALPKSIFLYFMHGNTLNYKKAALLYANLITYEENASDLYISYREQMVAFAWEQLMKRHITESLKVIYKKFCTEEEMTGERLEAMRDICHAYLVKTKVHNLKCALVIEKDGTVKQRIPYRPDGMIVYLYDKEARIIWQTMDGGYHTDSIAFETKRLFYEPRYLEMCKKYMSRISNWGAENNKLEVNFENIRKNGIRAFDEKEVFRLCSKTIREEDYDEDEFMLYLSYELFKRQQYDKMTLTYLADYYCGSTRNMKVLWKVAKDYGIAVTKLGERIITQMLFSEDMFAEEDIFIDYYLNGNPYFRLKQAYLAYVSREYVVYGRSVGASIFDIIMNEEKNDEDLADICKVALLKRFAGKEYGEEEGEILHRFLREMCERQLVFPFYMEYEESWLREAQIYDKTMVSFQASHGGRVRITYKMRRGDVEDLGYQTESLMPVYENIYVKSFVLFQDEQVRYSFCETSGKKSYTDPEEVLKQERKVPEIGKYGKLNAMAGMAPARKKQAMIEYEQEAYLAERIFGKTGSRR</sequence>
<name>A0ABT2S6B3_9FIRM</name>
<proteinExistence type="predicted"/>
<evidence type="ECO:0000313" key="3">
    <source>
        <dbReference type="EMBL" id="MCU6700018.1"/>
    </source>
</evidence>
<protein>
    <submittedName>
        <fullName evidence="3">DUF5717 family protein</fullName>
    </submittedName>
</protein>
<dbReference type="InterPro" id="IPR043775">
    <property type="entry name" value="DUF5717_N"/>
</dbReference>
<evidence type="ECO:0000259" key="2">
    <source>
        <dbReference type="Pfam" id="PF18984"/>
    </source>
</evidence>